<dbReference type="CDD" id="cd01650">
    <property type="entry name" value="RT_nLTR_like"/>
    <property type="match status" value="1"/>
</dbReference>
<evidence type="ECO:0000259" key="3">
    <source>
        <dbReference type="PROSITE" id="PS50878"/>
    </source>
</evidence>
<dbReference type="PROSITE" id="PS50878">
    <property type="entry name" value="RT_POL"/>
    <property type="match status" value="1"/>
</dbReference>
<dbReference type="InterPro" id="IPR000477">
    <property type="entry name" value="RT_dom"/>
</dbReference>
<dbReference type="Pfam" id="PF00078">
    <property type="entry name" value="RVT_1"/>
    <property type="match status" value="1"/>
</dbReference>
<evidence type="ECO:0000313" key="5">
    <source>
        <dbReference type="Proteomes" id="UP000001646"/>
    </source>
</evidence>
<dbReference type="Proteomes" id="UP000001646">
    <property type="component" value="Chromosome 6"/>
</dbReference>
<organism evidence="4 5">
    <name type="scientific">Anolis carolinensis</name>
    <name type="common">Green anole</name>
    <name type="synonym">American chameleon</name>
    <dbReference type="NCBI Taxonomy" id="28377"/>
    <lineage>
        <taxon>Eukaryota</taxon>
        <taxon>Metazoa</taxon>
        <taxon>Chordata</taxon>
        <taxon>Craniata</taxon>
        <taxon>Vertebrata</taxon>
        <taxon>Euteleostomi</taxon>
        <taxon>Lepidosauria</taxon>
        <taxon>Squamata</taxon>
        <taxon>Bifurcata</taxon>
        <taxon>Unidentata</taxon>
        <taxon>Episquamata</taxon>
        <taxon>Toxicofera</taxon>
        <taxon>Iguania</taxon>
        <taxon>Dactyloidae</taxon>
        <taxon>Anolis</taxon>
    </lineage>
</organism>
<dbReference type="EC" id="3.1.26.4" evidence="2"/>
<name>A0A803TKK2_ANOCA</name>
<sequence>MDLFNTPQSRMEELSINSILGADPLPQWPLVQSAEVKTIITRLKANKAPCEDFLPPELFKQNINWWAQLLAGLFNHINKACSVPSGWKLSIIVPIFKKGDKADPRNYRPISLIDITAKIYARYLLDKVEEWAENNRIIKEEQAGFRQGYSTIDNAFILQHVIDKYSSLNRSLYVAFIDLSAAFDSISRGLLWRKFSMSNIDKRLLALLIALYADSSVKVRLGNSGAASNGIASTRGVRQGCLLAPFCFNFYINDIVEYLKMKEYHGPKIMDRELNILIYADDIVLLSTTPVGLRRSLQKLSHYCAENALTINKEKSKIMVFGKKTKVYNWHLDGHKVEQVRISKYLGLHFAASGAWSQHLKLSIAKADNAAQAIHKLCNHNYPGSLRPFLKVLKAKALYGAEIWGIKIWHW</sequence>
<accession>A0A803TKK2</accession>
<dbReference type="AlphaFoldDB" id="A0A803TKK2"/>
<dbReference type="PANTHER" id="PTHR47027">
    <property type="entry name" value="REVERSE TRANSCRIPTASE DOMAIN-CONTAINING PROTEIN"/>
    <property type="match status" value="1"/>
</dbReference>
<evidence type="ECO:0000256" key="2">
    <source>
        <dbReference type="ARBA" id="ARBA00012180"/>
    </source>
</evidence>
<dbReference type="Gene3D" id="3.30.70.270">
    <property type="match status" value="1"/>
</dbReference>
<evidence type="ECO:0000256" key="1">
    <source>
        <dbReference type="ARBA" id="ARBA00010879"/>
    </source>
</evidence>
<evidence type="ECO:0000313" key="4">
    <source>
        <dbReference type="Ensembl" id="ENSACAP00000035742.1"/>
    </source>
</evidence>
<dbReference type="InParanoid" id="A0A803TKK2"/>
<proteinExistence type="inferred from homology"/>
<comment type="similarity">
    <text evidence="1">Belongs to the beta type-B retroviral polymerase family. HERV class-II K(HML-2) pol subfamily.</text>
</comment>
<protein>
    <recommendedName>
        <fullName evidence="2">ribonuclease H</fullName>
        <ecNumber evidence="2">3.1.26.4</ecNumber>
    </recommendedName>
</protein>
<feature type="domain" description="Reverse transcriptase" evidence="3">
    <location>
        <begin position="76"/>
        <end position="350"/>
    </location>
</feature>
<dbReference type="SUPFAM" id="SSF56672">
    <property type="entry name" value="DNA/RNA polymerases"/>
    <property type="match status" value="1"/>
</dbReference>
<dbReference type="InterPro" id="IPR043502">
    <property type="entry name" value="DNA/RNA_pol_sf"/>
</dbReference>
<reference evidence="4 5" key="1">
    <citation type="submission" date="2009-12" db="EMBL/GenBank/DDBJ databases">
        <title>The Genome Sequence of Anolis carolinensis (Green Anole Lizard).</title>
        <authorList>
            <consortium name="The Genome Sequencing Platform"/>
            <person name="Di Palma F."/>
            <person name="Alfoldi J."/>
            <person name="Heiman D."/>
            <person name="Young S."/>
            <person name="Grabherr M."/>
            <person name="Johnson J."/>
            <person name="Lander E.S."/>
            <person name="Lindblad-Toh K."/>
        </authorList>
    </citation>
    <scope>NUCLEOTIDE SEQUENCE [LARGE SCALE GENOMIC DNA]</scope>
    <source>
        <strain evidence="4 5">JBL SC #1</strain>
    </source>
</reference>
<dbReference type="GO" id="GO:0004523">
    <property type="term" value="F:RNA-DNA hybrid ribonuclease activity"/>
    <property type="evidence" value="ECO:0007669"/>
    <property type="project" value="UniProtKB-EC"/>
</dbReference>
<reference evidence="4" key="3">
    <citation type="submission" date="2025-09" db="UniProtKB">
        <authorList>
            <consortium name="Ensembl"/>
        </authorList>
    </citation>
    <scope>IDENTIFICATION</scope>
</reference>
<dbReference type="InterPro" id="IPR043128">
    <property type="entry name" value="Rev_trsase/Diguanyl_cyclase"/>
</dbReference>
<reference evidence="4" key="2">
    <citation type="submission" date="2025-08" db="UniProtKB">
        <authorList>
            <consortium name="Ensembl"/>
        </authorList>
    </citation>
    <scope>IDENTIFICATION</scope>
</reference>
<keyword evidence="5" id="KW-1185">Reference proteome</keyword>
<dbReference type="Ensembl" id="ENSACAT00000038963.1">
    <property type="protein sequence ID" value="ENSACAP00000035742.1"/>
    <property type="gene ID" value="ENSACAG00000043146.1"/>
</dbReference>
<dbReference type="GeneTree" id="ENSGT01120000271821"/>
<dbReference type="PANTHER" id="PTHR47027:SF30">
    <property type="entry name" value="THAP-TYPE DOMAIN-CONTAINING PROTEIN"/>
    <property type="match status" value="1"/>
</dbReference>